<organism evidence="10 11">
    <name type="scientific">Tetrabaena socialis</name>
    <dbReference type="NCBI Taxonomy" id="47790"/>
    <lineage>
        <taxon>Eukaryota</taxon>
        <taxon>Viridiplantae</taxon>
        <taxon>Chlorophyta</taxon>
        <taxon>core chlorophytes</taxon>
        <taxon>Chlorophyceae</taxon>
        <taxon>CS clade</taxon>
        <taxon>Chlamydomonadales</taxon>
        <taxon>Tetrabaenaceae</taxon>
        <taxon>Tetrabaena</taxon>
    </lineage>
</organism>
<evidence type="ECO:0000256" key="4">
    <source>
        <dbReference type="ARBA" id="ARBA00022679"/>
    </source>
</evidence>
<dbReference type="InterPro" id="IPR008166">
    <property type="entry name" value="Glyco_transf_92"/>
</dbReference>
<dbReference type="AlphaFoldDB" id="A0A2J7ZUD5"/>
<dbReference type="PANTHER" id="PTHR21461">
    <property type="entry name" value="GLYCOSYLTRANSFERASE FAMILY 92 PROTEIN"/>
    <property type="match status" value="1"/>
</dbReference>
<evidence type="ECO:0000256" key="5">
    <source>
        <dbReference type="ARBA" id="ARBA00022692"/>
    </source>
</evidence>
<dbReference type="EMBL" id="PGGS01001111">
    <property type="protein sequence ID" value="PNH00888.1"/>
    <property type="molecule type" value="Genomic_DNA"/>
</dbReference>
<dbReference type="SUPFAM" id="SSF53448">
    <property type="entry name" value="Nucleotide-diphospho-sugar transferases"/>
    <property type="match status" value="1"/>
</dbReference>
<keyword evidence="3 8" id="KW-0328">Glycosyltransferase</keyword>
<evidence type="ECO:0000256" key="3">
    <source>
        <dbReference type="ARBA" id="ARBA00022676"/>
    </source>
</evidence>
<evidence type="ECO:0000256" key="6">
    <source>
        <dbReference type="ARBA" id="ARBA00022989"/>
    </source>
</evidence>
<keyword evidence="5 8" id="KW-0812">Transmembrane</keyword>
<gene>
    <name evidence="10" type="ORF">TSOC_010045</name>
    <name evidence="9" type="ORF">TSOC_013262</name>
</gene>
<dbReference type="InterPro" id="IPR029044">
    <property type="entry name" value="Nucleotide-diphossugar_trans"/>
</dbReference>
<sequence length="269" mass="31761">MNMLEWIQHYVWQGVDHFFLIDNDSTDDYKAHLAPYVERGQVTIIHLSEQHVQAAHYNHVLSAYGVRDITEWLIVCDLDEFYFATGRDGSQTVREYLQRVPENVSCIYSSMKMFGSRDEYEHPASVRRAFLYREGRLHSYGKAILRSRRIHKLSIHRHEFDGTEIIDDDDIHLNHYVIQSKEYFDKVKKTRGDADGHVRDDAYFIQHDLREVYDDALVRLLDQTDQSLMEAFEMRQSSSLITMMSILLPIVLVVTIFVVVIFRMTHRKD</sequence>
<dbReference type="GO" id="GO:0005737">
    <property type="term" value="C:cytoplasm"/>
    <property type="evidence" value="ECO:0007669"/>
    <property type="project" value="TreeGrafter"/>
</dbReference>
<comment type="similarity">
    <text evidence="2 8">Belongs to the glycosyltransferase 92 family.</text>
</comment>
<dbReference type="PANTHER" id="PTHR21461:SF69">
    <property type="entry name" value="GLYCOSYLTRANSFERASE FAMILY 92 PROTEIN"/>
    <property type="match status" value="1"/>
</dbReference>
<evidence type="ECO:0000313" key="11">
    <source>
        <dbReference type="Proteomes" id="UP000236333"/>
    </source>
</evidence>
<evidence type="ECO:0000256" key="7">
    <source>
        <dbReference type="ARBA" id="ARBA00023136"/>
    </source>
</evidence>
<comment type="subcellular location">
    <subcellularLocation>
        <location evidence="1">Membrane</location>
        <topology evidence="1">Single-pass membrane protein</topology>
    </subcellularLocation>
</comment>
<comment type="caution">
    <text evidence="10">The sequence shown here is derived from an EMBL/GenBank/DDBJ whole genome shotgun (WGS) entry which is preliminary data.</text>
</comment>
<dbReference type="GO" id="GO:0016757">
    <property type="term" value="F:glycosyltransferase activity"/>
    <property type="evidence" value="ECO:0007669"/>
    <property type="project" value="UniProtKB-UniRule"/>
</dbReference>
<evidence type="ECO:0000256" key="2">
    <source>
        <dbReference type="ARBA" id="ARBA00007647"/>
    </source>
</evidence>
<name>A0A2J7ZUD5_9CHLO</name>
<evidence type="ECO:0000313" key="10">
    <source>
        <dbReference type="EMBL" id="PNH03858.1"/>
    </source>
</evidence>
<keyword evidence="7 8" id="KW-0472">Membrane</keyword>
<dbReference type="Proteomes" id="UP000236333">
    <property type="component" value="Unassembled WGS sequence"/>
</dbReference>
<proteinExistence type="inferred from homology"/>
<dbReference type="Pfam" id="PF01697">
    <property type="entry name" value="Glyco_transf_92"/>
    <property type="match status" value="1"/>
</dbReference>
<accession>A0A2J7ZUD5</accession>
<dbReference type="EC" id="2.4.1.-" evidence="8"/>
<feature type="transmembrane region" description="Helical" evidence="8">
    <location>
        <begin position="240"/>
        <end position="262"/>
    </location>
</feature>
<dbReference type="OrthoDB" id="629535at2759"/>
<evidence type="ECO:0000256" key="8">
    <source>
        <dbReference type="RuleBase" id="RU366017"/>
    </source>
</evidence>
<keyword evidence="6 8" id="KW-1133">Transmembrane helix</keyword>
<keyword evidence="4 8" id="KW-0808">Transferase</keyword>
<evidence type="ECO:0000313" key="9">
    <source>
        <dbReference type="EMBL" id="PNH00888.1"/>
    </source>
</evidence>
<protein>
    <recommendedName>
        <fullName evidence="8">Glycosyltransferase family 92 protein</fullName>
        <ecNumber evidence="8">2.4.1.-</ecNumber>
    </recommendedName>
</protein>
<keyword evidence="11" id="KW-1185">Reference proteome</keyword>
<reference evidence="10 11" key="1">
    <citation type="journal article" date="2017" name="Mol. Biol. Evol.">
        <title>The 4-celled Tetrabaena socialis nuclear genome reveals the essential components for genetic control of cell number at the origin of multicellularity in the volvocine lineage.</title>
        <authorList>
            <person name="Featherston J."/>
            <person name="Arakaki Y."/>
            <person name="Hanschen E.R."/>
            <person name="Ferris P.J."/>
            <person name="Michod R.E."/>
            <person name="Olson B.J.S.C."/>
            <person name="Nozaki H."/>
            <person name="Durand P.M."/>
        </authorList>
    </citation>
    <scope>NUCLEOTIDE SEQUENCE [LARGE SCALE GENOMIC DNA]</scope>
    <source>
        <strain evidence="10 11">NIES-571</strain>
    </source>
</reference>
<evidence type="ECO:0000256" key="1">
    <source>
        <dbReference type="ARBA" id="ARBA00004167"/>
    </source>
</evidence>
<dbReference type="EMBL" id="PGGS01000453">
    <property type="protein sequence ID" value="PNH03858.1"/>
    <property type="molecule type" value="Genomic_DNA"/>
</dbReference>
<dbReference type="GO" id="GO:0016020">
    <property type="term" value="C:membrane"/>
    <property type="evidence" value="ECO:0007669"/>
    <property type="project" value="UniProtKB-SubCell"/>
</dbReference>